<keyword evidence="1" id="KW-1133">Transmembrane helix</keyword>
<feature type="non-terminal residue" evidence="2">
    <location>
        <position position="1"/>
    </location>
</feature>
<sequence length="107" mass="12017">FHLRKPLCFAYSSSREHHHCSHFLCILKLSLSLPRVFVSLLLSPSPMKLVPLPFSVFSASIFPFLPFSLFSFVCRHFPILSLSQFTFAFSSIASSKVTFPNVAPPAL</sequence>
<reference evidence="2 3" key="1">
    <citation type="journal article" date="2015" name="Sci. Rep.">
        <title>The power of single molecule real-time sequencing technology in the de novo assembly of a eukaryotic genome.</title>
        <authorList>
            <person name="Sakai H."/>
            <person name="Naito K."/>
            <person name="Ogiso-Tanaka E."/>
            <person name="Takahashi Y."/>
            <person name="Iseki K."/>
            <person name="Muto C."/>
            <person name="Satou K."/>
            <person name="Teruya K."/>
            <person name="Shiroma A."/>
            <person name="Shimoji M."/>
            <person name="Hirano T."/>
            <person name="Itoh T."/>
            <person name="Kaga A."/>
            <person name="Tomooka N."/>
        </authorList>
    </citation>
    <scope>NUCLEOTIDE SEQUENCE [LARGE SCALE GENOMIC DNA]</scope>
    <source>
        <strain evidence="3">cv. Shumari</strain>
    </source>
</reference>
<feature type="transmembrane region" description="Helical" evidence="1">
    <location>
        <begin position="21"/>
        <end position="42"/>
    </location>
</feature>
<keyword evidence="1" id="KW-0472">Membrane</keyword>
<keyword evidence="1" id="KW-0812">Transmembrane</keyword>
<organism evidence="2 3">
    <name type="scientific">Vigna angularis var. angularis</name>
    <dbReference type="NCBI Taxonomy" id="157739"/>
    <lineage>
        <taxon>Eukaryota</taxon>
        <taxon>Viridiplantae</taxon>
        <taxon>Streptophyta</taxon>
        <taxon>Embryophyta</taxon>
        <taxon>Tracheophyta</taxon>
        <taxon>Spermatophyta</taxon>
        <taxon>Magnoliopsida</taxon>
        <taxon>eudicotyledons</taxon>
        <taxon>Gunneridae</taxon>
        <taxon>Pentapetalae</taxon>
        <taxon>rosids</taxon>
        <taxon>fabids</taxon>
        <taxon>Fabales</taxon>
        <taxon>Fabaceae</taxon>
        <taxon>Papilionoideae</taxon>
        <taxon>50 kb inversion clade</taxon>
        <taxon>NPAAA clade</taxon>
        <taxon>indigoferoid/millettioid clade</taxon>
        <taxon>Phaseoleae</taxon>
        <taxon>Vigna</taxon>
    </lineage>
</organism>
<name>A0A0S3RU71_PHAAN</name>
<accession>A0A0S3RU71</accession>
<keyword evidence="3" id="KW-1185">Reference proteome</keyword>
<evidence type="ECO:0000313" key="3">
    <source>
        <dbReference type="Proteomes" id="UP000291084"/>
    </source>
</evidence>
<evidence type="ECO:0000313" key="2">
    <source>
        <dbReference type="EMBL" id="BAT84137.1"/>
    </source>
</evidence>
<dbReference type="Proteomes" id="UP000291084">
    <property type="component" value="Chromosome 4"/>
</dbReference>
<dbReference type="AlphaFoldDB" id="A0A0S3RU71"/>
<feature type="transmembrane region" description="Helical" evidence="1">
    <location>
        <begin position="54"/>
        <end position="74"/>
    </location>
</feature>
<evidence type="ECO:0000256" key="1">
    <source>
        <dbReference type="SAM" id="Phobius"/>
    </source>
</evidence>
<gene>
    <name evidence="2" type="primary">Vigan.04G141800</name>
    <name evidence="2" type="ORF">VIGAN_04141800</name>
</gene>
<protein>
    <submittedName>
        <fullName evidence="2">Uncharacterized protein</fullName>
    </submittedName>
</protein>
<dbReference type="EMBL" id="AP015037">
    <property type="protein sequence ID" value="BAT84137.1"/>
    <property type="molecule type" value="Genomic_DNA"/>
</dbReference>
<proteinExistence type="predicted"/>